<dbReference type="InterPro" id="IPR023296">
    <property type="entry name" value="Glyco_hydro_beta-prop_sf"/>
</dbReference>
<accession>A0A1V6C666</accession>
<dbReference type="SUPFAM" id="SSF75005">
    <property type="entry name" value="Arabinanase/levansucrase/invertase"/>
    <property type="match status" value="1"/>
</dbReference>
<evidence type="ECO:0008006" key="2">
    <source>
        <dbReference type="Google" id="ProtNLM"/>
    </source>
</evidence>
<dbReference type="EMBL" id="MWDQ01000134">
    <property type="protein sequence ID" value="OQB72320.1"/>
    <property type="molecule type" value="Genomic_DNA"/>
</dbReference>
<reference evidence="1" key="1">
    <citation type="submission" date="2017-02" db="EMBL/GenBank/DDBJ databases">
        <title>Delving into the versatile metabolic prowess of the omnipresent phylum Bacteroidetes.</title>
        <authorList>
            <person name="Nobu M.K."/>
            <person name="Mei R."/>
            <person name="Narihiro T."/>
            <person name="Kuroda K."/>
            <person name="Liu W.-T."/>
        </authorList>
    </citation>
    <scope>NUCLEOTIDE SEQUENCE</scope>
    <source>
        <strain evidence="1">ADurb.Bin131</strain>
    </source>
</reference>
<name>A0A1V6C666_UNCT6</name>
<protein>
    <recommendedName>
        <fullName evidence="2">Glycosyl hydrolase family 32 N-terminal domain-containing protein</fullName>
    </recommendedName>
</protein>
<dbReference type="Gene3D" id="2.115.10.20">
    <property type="entry name" value="Glycosyl hydrolase domain, family 43"/>
    <property type="match status" value="1"/>
</dbReference>
<dbReference type="Proteomes" id="UP000485562">
    <property type="component" value="Unassembled WGS sequence"/>
</dbReference>
<organism evidence="1">
    <name type="scientific">candidate division TA06 bacterium ADurb.Bin131</name>
    <dbReference type="NCBI Taxonomy" id="1852827"/>
    <lineage>
        <taxon>Bacteria</taxon>
        <taxon>Bacteria division TA06</taxon>
    </lineage>
</organism>
<proteinExistence type="predicted"/>
<evidence type="ECO:0000313" key="1">
    <source>
        <dbReference type="EMBL" id="OQB72320.1"/>
    </source>
</evidence>
<sequence length="455" mass="52408">MKNIRDISGKLEPFIDNWLISEIKGMGLKLHNPQPEEVVMEFNNPWEGSTSAYITIFKDKNVFRMYYRGSNYDIDTKVAYNQFTCYAESSDGIHWTKPEMNLCEFNGSKRNNIIWVGAGSHNFTPFLDTNPDIKDNERYKALGSDEGGLFAFVSGDGIIWRLFKNKPIITKGAFDSQNLAFYDSVNKRYLEYHRGWSEGGFNGIRDIMVCTSDDFENWSEPEFLIYEDSSQEHLYTNAIKPYFRAPYIYLGFPKRFIPERNKTKHPVDGVSDGLFMSSRDGLHWKKWQEAFIRPGIQPERWVNRNNMTAWGIITTKSRLNPDVDEISLYSSEGYYTGKNRLRRYTIRTDGFVSINASAKGGYLITHPLVFSGKNLVINYSTSAAGKILVGIMDENKRYISGFSVDDCIETYGDSIEETIRWKSGSDLSKLKGNPVRLHFLMYDADLYSICFKDKT</sequence>
<comment type="caution">
    <text evidence="1">The sequence shown here is derived from an EMBL/GenBank/DDBJ whole genome shotgun (WGS) entry which is preliminary data.</text>
</comment>
<gene>
    <name evidence="1" type="ORF">BWX89_01358</name>
</gene>
<dbReference type="AlphaFoldDB" id="A0A1V6C666"/>